<dbReference type="PANTHER" id="PTHR32552">
    <property type="entry name" value="FERRICHROME IRON RECEPTOR-RELATED"/>
    <property type="match status" value="1"/>
</dbReference>
<dbReference type="InterPro" id="IPR000531">
    <property type="entry name" value="Beta-barrel_TonB"/>
</dbReference>
<dbReference type="PANTHER" id="PTHR32552:SF81">
    <property type="entry name" value="TONB-DEPENDENT OUTER MEMBRANE RECEPTOR"/>
    <property type="match status" value="1"/>
</dbReference>
<dbReference type="InterPro" id="IPR036942">
    <property type="entry name" value="Beta-barrel_TonB_sf"/>
</dbReference>
<evidence type="ECO:0000256" key="6">
    <source>
        <dbReference type="ARBA" id="ARBA00022729"/>
    </source>
</evidence>
<evidence type="ECO:0000256" key="1">
    <source>
        <dbReference type="ARBA" id="ARBA00004571"/>
    </source>
</evidence>
<comment type="caution">
    <text evidence="17">The sequence shown here is derived from an EMBL/GenBank/DDBJ whole genome shotgun (WGS) entry which is preliminary data.</text>
</comment>
<dbReference type="EMBL" id="WTYP01000001">
    <property type="protein sequence ID" value="MXP46927.1"/>
    <property type="molecule type" value="Genomic_DNA"/>
</dbReference>
<evidence type="ECO:0000259" key="15">
    <source>
        <dbReference type="Pfam" id="PF00593"/>
    </source>
</evidence>
<dbReference type="InterPro" id="IPR039426">
    <property type="entry name" value="TonB-dep_rcpt-like"/>
</dbReference>
<evidence type="ECO:0000256" key="2">
    <source>
        <dbReference type="ARBA" id="ARBA00022448"/>
    </source>
</evidence>
<keyword evidence="8" id="KW-0406">Ion transport</keyword>
<dbReference type="InterPro" id="IPR012910">
    <property type="entry name" value="Plug_dom"/>
</dbReference>
<evidence type="ECO:0000256" key="3">
    <source>
        <dbReference type="ARBA" id="ARBA00022452"/>
    </source>
</evidence>
<keyword evidence="3 12" id="KW-1134">Transmembrane beta strand</keyword>
<reference evidence="17 18" key="1">
    <citation type="submission" date="2019-12" db="EMBL/GenBank/DDBJ databases">
        <title>Genomic-based taxomic classification of the family Erythrobacteraceae.</title>
        <authorList>
            <person name="Xu L."/>
        </authorList>
    </citation>
    <scope>NUCLEOTIDE SEQUENCE [LARGE SCALE GENOMIC DNA]</scope>
    <source>
        <strain evidence="17 18">SW-109</strain>
    </source>
</reference>
<comment type="similarity">
    <text evidence="12 14">Belongs to the TonB-dependent receptor family.</text>
</comment>
<dbReference type="AlphaFoldDB" id="A0A6I4UYF0"/>
<evidence type="ECO:0000256" key="12">
    <source>
        <dbReference type="PROSITE-ProRule" id="PRU01360"/>
    </source>
</evidence>
<sequence>MGFTGTAYAQDSEAEEAQANTDDIIIVTATRRAEDVQDIPIAVTAVSPVQLERQGVVNVQEITSVSPSFSTSSAQLASGSVVLRIRGVGTTSNNIGFESAVGIFVDGAYQSRPGVALSEFVDVERVEVLRGPQGTLFGRNTSAGALNITNVRPDLSEFGGFANATYGNRDLMSIQGAVNLPVVQDTVAVRLTGAYRERDGYITVVDRNGTEIGESNGSDQYLVRGQVGWETESGIRGRIIGDYSKSDAGVGAAVEVLQSPVETAGLFAAVGLGARGGMAGPIVATNGFDQQTAEAATDNLIATANFAPITEVEQFGVTGEIEIPLGDSADIIYIGSYREFDAFESYDSDFSGLDVFNVDGNVTSINTMTHELRVQGDAFDGRISWLIGAYYSEEDISQAVSFSLGEDYGELIGALFFAPTGGALGANPLTLLSGGVDPAGTTNTNLYAQNSKSWSVFTHNTFEITDSFDLTVGLRYSDESKDGSFAQGNNTNAICPAILASIAAGGVPAPLINNVFGTGCFAFTAPADLPQAAAFPLPRTFNSKFSDEELIYTVKLGYEFEAPVNVYASFTHGYKSGGFNLDSTAASGGADPRFASEEVDAYEIGMKARLIDNAVTLNVAAFREEFTNFQVLEFTGAQFQTFNVPKANTQGLEIETVIRPSDNLTVNAGVTYTDANYPSDCAGTQTAVNVVNLCGISLTNAPDIVGIMGATYERDLGNYLDFFMTGQIRFEDDRRTSTQKFDPAITTSQVLVPFDVQDSNTKINLRAGIGAQDDSWALEVFGTNITNQVTRGVTFNTVLRSGSRSAFPQEPRSYGVTLRTKF</sequence>
<dbReference type="OrthoDB" id="9760333at2"/>
<evidence type="ECO:0000256" key="7">
    <source>
        <dbReference type="ARBA" id="ARBA00023004"/>
    </source>
</evidence>
<accession>A0A6I4UYF0</accession>
<evidence type="ECO:0000256" key="4">
    <source>
        <dbReference type="ARBA" id="ARBA00022496"/>
    </source>
</evidence>
<evidence type="ECO:0000256" key="8">
    <source>
        <dbReference type="ARBA" id="ARBA00023065"/>
    </source>
</evidence>
<dbReference type="Gene3D" id="2.40.170.20">
    <property type="entry name" value="TonB-dependent receptor, beta-barrel domain"/>
    <property type="match status" value="1"/>
</dbReference>
<evidence type="ECO:0000256" key="10">
    <source>
        <dbReference type="ARBA" id="ARBA00023136"/>
    </source>
</evidence>
<name>A0A6I4UYF0_9SPHN</name>
<dbReference type="GO" id="GO:0009279">
    <property type="term" value="C:cell outer membrane"/>
    <property type="evidence" value="ECO:0007669"/>
    <property type="project" value="UniProtKB-SubCell"/>
</dbReference>
<dbReference type="Pfam" id="PF00593">
    <property type="entry name" value="TonB_dep_Rec_b-barrel"/>
    <property type="match status" value="1"/>
</dbReference>
<dbReference type="SUPFAM" id="SSF56935">
    <property type="entry name" value="Porins"/>
    <property type="match status" value="1"/>
</dbReference>
<keyword evidence="4" id="KW-0410">Iron transport</keyword>
<dbReference type="Proteomes" id="UP000471435">
    <property type="component" value="Unassembled WGS sequence"/>
</dbReference>
<evidence type="ECO:0000256" key="11">
    <source>
        <dbReference type="ARBA" id="ARBA00023237"/>
    </source>
</evidence>
<feature type="domain" description="TonB-dependent receptor-like beta-barrel" evidence="15">
    <location>
        <begin position="389"/>
        <end position="784"/>
    </location>
</feature>
<keyword evidence="6" id="KW-0732">Signal</keyword>
<evidence type="ECO:0000259" key="16">
    <source>
        <dbReference type="Pfam" id="PF07715"/>
    </source>
</evidence>
<evidence type="ECO:0000313" key="18">
    <source>
        <dbReference type="Proteomes" id="UP000471435"/>
    </source>
</evidence>
<proteinExistence type="inferred from homology"/>
<keyword evidence="18" id="KW-1185">Reference proteome</keyword>
<evidence type="ECO:0000256" key="13">
    <source>
        <dbReference type="PROSITE-ProRule" id="PRU10144"/>
    </source>
</evidence>
<feature type="domain" description="TonB-dependent receptor plug" evidence="16">
    <location>
        <begin position="36"/>
        <end position="145"/>
    </location>
</feature>
<dbReference type="InterPro" id="IPR037066">
    <property type="entry name" value="Plug_dom_sf"/>
</dbReference>
<dbReference type="PROSITE" id="PS52016">
    <property type="entry name" value="TONB_DEPENDENT_REC_3"/>
    <property type="match status" value="1"/>
</dbReference>
<keyword evidence="2 12" id="KW-0813">Transport</keyword>
<dbReference type="PROSITE" id="PS01156">
    <property type="entry name" value="TONB_DEPENDENT_REC_2"/>
    <property type="match status" value="1"/>
</dbReference>
<dbReference type="GO" id="GO:0006826">
    <property type="term" value="P:iron ion transport"/>
    <property type="evidence" value="ECO:0007669"/>
    <property type="project" value="UniProtKB-KW"/>
</dbReference>
<dbReference type="Gene3D" id="2.170.130.10">
    <property type="entry name" value="TonB-dependent receptor, plug domain"/>
    <property type="match status" value="1"/>
</dbReference>
<evidence type="ECO:0000313" key="17">
    <source>
        <dbReference type="EMBL" id="MXP46927.1"/>
    </source>
</evidence>
<keyword evidence="10 12" id="KW-0472">Membrane</keyword>
<organism evidence="17 18">
    <name type="scientific">Pontixanthobacter luteolus</name>
    <dbReference type="NCBI Taxonomy" id="295089"/>
    <lineage>
        <taxon>Bacteria</taxon>
        <taxon>Pseudomonadati</taxon>
        <taxon>Pseudomonadota</taxon>
        <taxon>Alphaproteobacteria</taxon>
        <taxon>Sphingomonadales</taxon>
        <taxon>Erythrobacteraceae</taxon>
        <taxon>Pontixanthobacter</taxon>
    </lineage>
</organism>
<evidence type="ECO:0000256" key="9">
    <source>
        <dbReference type="ARBA" id="ARBA00023077"/>
    </source>
</evidence>
<keyword evidence="11 12" id="KW-0998">Cell outer membrane</keyword>
<protein>
    <submittedName>
        <fullName evidence="17">TonB-dependent receptor</fullName>
    </submittedName>
</protein>
<gene>
    <name evidence="17" type="ORF">GRI43_05925</name>
</gene>
<keyword evidence="7" id="KW-0408">Iron</keyword>
<keyword evidence="17" id="KW-0675">Receptor</keyword>
<keyword evidence="9 14" id="KW-0798">TonB box</keyword>
<dbReference type="InterPro" id="IPR010917">
    <property type="entry name" value="TonB_rcpt_CS"/>
</dbReference>
<dbReference type="Pfam" id="PF07715">
    <property type="entry name" value="Plug"/>
    <property type="match status" value="1"/>
</dbReference>
<feature type="short sequence motif" description="TonB C-terminal box" evidence="13">
    <location>
        <begin position="805"/>
        <end position="822"/>
    </location>
</feature>
<comment type="subcellular location">
    <subcellularLocation>
        <location evidence="1 12">Cell outer membrane</location>
        <topology evidence="1 12">Multi-pass membrane protein</topology>
    </subcellularLocation>
</comment>
<evidence type="ECO:0000256" key="14">
    <source>
        <dbReference type="RuleBase" id="RU003357"/>
    </source>
</evidence>
<evidence type="ECO:0000256" key="5">
    <source>
        <dbReference type="ARBA" id="ARBA00022692"/>
    </source>
</evidence>
<keyword evidence="5 12" id="KW-0812">Transmembrane</keyword>